<dbReference type="SMART" id="SM00530">
    <property type="entry name" value="HTH_XRE"/>
    <property type="match status" value="1"/>
</dbReference>
<dbReference type="InterPro" id="IPR010982">
    <property type="entry name" value="Lambda_DNA-bd_dom_sf"/>
</dbReference>
<dbReference type="PANTHER" id="PTHR46558">
    <property type="entry name" value="TRACRIPTIONAL REGULATORY PROTEIN-RELATED-RELATED"/>
    <property type="match status" value="1"/>
</dbReference>
<proteinExistence type="predicted"/>
<protein>
    <submittedName>
        <fullName evidence="3">Transcriptional regulator with XRE-family HTH domain</fullName>
    </submittedName>
</protein>
<dbReference type="CDD" id="cd00093">
    <property type="entry name" value="HTH_XRE"/>
    <property type="match status" value="1"/>
</dbReference>
<dbReference type="PANTHER" id="PTHR46558:SF13">
    <property type="entry name" value="HTH-TYPE TRANSCRIPTIONAL REGULATOR IMMR"/>
    <property type="match status" value="1"/>
</dbReference>
<dbReference type="Proteomes" id="UP001266807">
    <property type="component" value="Unassembled WGS sequence"/>
</dbReference>
<dbReference type="PROSITE" id="PS50943">
    <property type="entry name" value="HTH_CROC1"/>
    <property type="match status" value="1"/>
</dbReference>
<feature type="domain" description="HTH cro/C1-type" evidence="2">
    <location>
        <begin position="7"/>
        <end position="61"/>
    </location>
</feature>
<dbReference type="SUPFAM" id="SSF47413">
    <property type="entry name" value="lambda repressor-like DNA-binding domains"/>
    <property type="match status" value="1"/>
</dbReference>
<organism evidence="3 4">
    <name type="scientific">Paenibacillus peoriae</name>
    <dbReference type="NCBI Taxonomy" id="59893"/>
    <lineage>
        <taxon>Bacteria</taxon>
        <taxon>Bacillati</taxon>
        <taxon>Bacillota</taxon>
        <taxon>Bacilli</taxon>
        <taxon>Bacillales</taxon>
        <taxon>Paenibacillaceae</taxon>
        <taxon>Paenibacillus</taxon>
    </lineage>
</organism>
<evidence type="ECO:0000259" key="2">
    <source>
        <dbReference type="PROSITE" id="PS50943"/>
    </source>
</evidence>
<dbReference type="RefSeq" id="WP_076295316.1">
    <property type="nucleotide sequence ID" value="NZ_JAVDUG010000001.1"/>
</dbReference>
<reference evidence="3 4" key="1">
    <citation type="submission" date="2023-07" db="EMBL/GenBank/DDBJ databases">
        <title>Sorghum-associated microbial communities from plants grown in Nebraska, USA.</title>
        <authorList>
            <person name="Schachtman D."/>
        </authorList>
    </citation>
    <scope>NUCLEOTIDE SEQUENCE [LARGE SCALE GENOMIC DNA]</scope>
    <source>
        <strain evidence="3 4">BE143</strain>
    </source>
</reference>
<name>A0ABU1Q9K2_9BACL</name>
<keyword evidence="4" id="KW-1185">Reference proteome</keyword>
<dbReference type="EMBL" id="JAVDUG010000001">
    <property type="protein sequence ID" value="MDR6776319.1"/>
    <property type="molecule type" value="Genomic_DNA"/>
</dbReference>
<dbReference type="InterPro" id="IPR001387">
    <property type="entry name" value="Cro/C1-type_HTH"/>
</dbReference>
<dbReference type="Pfam" id="PF01381">
    <property type="entry name" value="HTH_3"/>
    <property type="match status" value="1"/>
</dbReference>
<evidence type="ECO:0000256" key="1">
    <source>
        <dbReference type="ARBA" id="ARBA00023125"/>
    </source>
</evidence>
<dbReference type="Gene3D" id="1.10.260.40">
    <property type="entry name" value="lambda repressor-like DNA-binding domains"/>
    <property type="match status" value="1"/>
</dbReference>
<sequence length="123" mass="14403">MSIGSRLTDLRKKTGLSQYEVAERLGIQRGRYNSWENDIAKPRTEMINKLADFYEVNPNYLLGYEDHSIPEWATEKDKRDFKKMLESGEQVLFDGVPIEGEARQRVIDVLTGMFWETKKNKQD</sequence>
<evidence type="ECO:0000313" key="4">
    <source>
        <dbReference type="Proteomes" id="UP001266807"/>
    </source>
</evidence>
<comment type="caution">
    <text evidence="3">The sequence shown here is derived from an EMBL/GenBank/DDBJ whole genome shotgun (WGS) entry which is preliminary data.</text>
</comment>
<accession>A0ABU1Q9K2</accession>
<keyword evidence="1" id="KW-0238">DNA-binding</keyword>
<gene>
    <name evidence="3" type="ORF">J2W98_000566</name>
</gene>
<evidence type="ECO:0000313" key="3">
    <source>
        <dbReference type="EMBL" id="MDR6776319.1"/>
    </source>
</evidence>